<dbReference type="Pfam" id="PF00106">
    <property type="entry name" value="adh_short"/>
    <property type="match status" value="1"/>
</dbReference>
<dbReference type="SUPFAM" id="SSF51735">
    <property type="entry name" value="NAD(P)-binding Rossmann-fold domains"/>
    <property type="match status" value="1"/>
</dbReference>
<dbReference type="PANTHER" id="PTHR43976">
    <property type="entry name" value="SHORT CHAIN DEHYDROGENASE"/>
    <property type="match status" value="1"/>
</dbReference>
<name>A0A1Y2LYK1_EPING</name>
<dbReference type="Proteomes" id="UP000193240">
    <property type="component" value="Unassembled WGS sequence"/>
</dbReference>
<dbReference type="Gene3D" id="3.40.50.720">
    <property type="entry name" value="NAD(P)-binding Rossmann-like Domain"/>
    <property type="match status" value="1"/>
</dbReference>
<dbReference type="EMBL" id="KZ107846">
    <property type="protein sequence ID" value="OSS48267.1"/>
    <property type="molecule type" value="Genomic_DNA"/>
</dbReference>
<dbReference type="AlphaFoldDB" id="A0A1Y2LYK1"/>
<dbReference type="OMA" id="VWEAYNI"/>
<dbReference type="CDD" id="cd05374">
    <property type="entry name" value="17beta-HSD-like_SDR_c"/>
    <property type="match status" value="1"/>
</dbReference>
<evidence type="ECO:0000256" key="2">
    <source>
        <dbReference type="ARBA" id="ARBA00023002"/>
    </source>
</evidence>
<organism evidence="3 4">
    <name type="scientific">Epicoccum nigrum</name>
    <name type="common">Soil fungus</name>
    <name type="synonym">Epicoccum purpurascens</name>
    <dbReference type="NCBI Taxonomy" id="105696"/>
    <lineage>
        <taxon>Eukaryota</taxon>
        <taxon>Fungi</taxon>
        <taxon>Dikarya</taxon>
        <taxon>Ascomycota</taxon>
        <taxon>Pezizomycotina</taxon>
        <taxon>Dothideomycetes</taxon>
        <taxon>Pleosporomycetidae</taxon>
        <taxon>Pleosporales</taxon>
        <taxon>Pleosporineae</taxon>
        <taxon>Didymellaceae</taxon>
        <taxon>Epicoccum</taxon>
    </lineage>
</organism>
<dbReference type="InterPro" id="IPR051911">
    <property type="entry name" value="SDR_oxidoreductase"/>
</dbReference>
<keyword evidence="4" id="KW-1185">Reference proteome</keyword>
<dbReference type="InterPro" id="IPR036291">
    <property type="entry name" value="NAD(P)-bd_dom_sf"/>
</dbReference>
<dbReference type="InterPro" id="IPR002347">
    <property type="entry name" value="SDR_fam"/>
</dbReference>
<evidence type="ECO:0000256" key="1">
    <source>
        <dbReference type="ARBA" id="ARBA00006484"/>
    </source>
</evidence>
<evidence type="ECO:0000313" key="4">
    <source>
        <dbReference type="Proteomes" id="UP000193240"/>
    </source>
</evidence>
<dbReference type="GO" id="GO:0016491">
    <property type="term" value="F:oxidoreductase activity"/>
    <property type="evidence" value="ECO:0007669"/>
    <property type="project" value="UniProtKB-KW"/>
</dbReference>
<keyword evidence="2" id="KW-0560">Oxidoreductase</keyword>
<gene>
    <name evidence="3" type="ORF">B5807_07779</name>
</gene>
<proteinExistence type="inferred from homology"/>
<reference evidence="3 4" key="1">
    <citation type="journal article" date="2017" name="Genome Announc.">
        <title>Genome sequence of the saprophytic ascomycete Epicoccum nigrum ICMP 19927 strain isolated from New Zealand.</title>
        <authorList>
            <person name="Fokin M."/>
            <person name="Fleetwood D."/>
            <person name="Weir B.S."/>
            <person name="Villas-Boas S.G."/>
        </authorList>
    </citation>
    <scope>NUCLEOTIDE SEQUENCE [LARGE SCALE GENOMIC DNA]</scope>
    <source>
        <strain evidence="3 4">ICMP 19927</strain>
    </source>
</reference>
<evidence type="ECO:0008006" key="5">
    <source>
        <dbReference type="Google" id="ProtNLM"/>
    </source>
</evidence>
<sequence>MAPNPPVWFITAASSGFGKYVALEALSRGHKVIASARSTSRISDLKEKGAVTMTLDVTASQTEIERVAKVANEEHGYINHLVNAAGYILVGAVEETSPEEDLKHFNTNVFGMLNVSKAFLPYIRATAGPRTVCNFGSIGSWHGGAGYGLYSGTKWACSGISESLRAELAPLGIAVTVIEPGYFRTGFLNAGAQIKSEKRIKEYDETDVGVVRAMLDEVNNNQPGDVVKGAKVIVDILTKSGAAEGKEVPMRVALGADSSASIREKIQATLSLLEEWDPITTKTDHE</sequence>
<accession>A0A1Y2LYK1</accession>
<comment type="similarity">
    <text evidence="1">Belongs to the short-chain dehydrogenases/reductases (SDR) family.</text>
</comment>
<dbReference type="STRING" id="105696.A0A1Y2LYK1"/>
<protein>
    <recommendedName>
        <fullName evidence="5">NAD(P)-binding protein</fullName>
    </recommendedName>
</protein>
<evidence type="ECO:0000313" key="3">
    <source>
        <dbReference type="EMBL" id="OSS48267.1"/>
    </source>
</evidence>
<dbReference type="PANTHER" id="PTHR43976:SF16">
    <property type="entry name" value="SHORT-CHAIN DEHYDROGENASE_REDUCTASE FAMILY PROTEIN"/>
    <property type="match status" value="1"/>
</dbReference>
<dbReference type="PRINTS" id="PR00081">
    <property type="entry name" value="GDHRDH"/>
</dbReference>
<dbReference type="InParanoid" id="A0A1Y2LYK1"/>